<feature type="domain" description="SKP1 component POZ" evidence="5">
    <location>
        <begin position="32"/>
        <end position="92"/>
    </location>
</feature>
<proteinExistence type="inferred from homology"/>
<reference evidence="6" key="1">
    <citation type="submission" date="2021-01" db="EMBL/GenBank/DDBJ databases">
        <authorList>
            <person name="Corre E."/>
            <person name="Pelletier E."/>
            <person name="Niang G."/>
            <person name="Scheremetjew M."/>
            <person name="Finn R."/>
            <person name="Kale V."/>
            <person name="Holt S."/>
            <person name="Cochrane G."/>
            <person name="Meng A."/>
            <person name="Brown T."/>
            <person name="Cohen L."/>
        </authorList>
    </citation>
    <scope>NUCLEOTIDE SEQUENCE</scope>
    <source>
        <strain evidence="6">CCMP3278</strain>
    </source>
</reference>
<dbReference type="FunFam" id="3.30.710.10:FF:000026">
    <property type="entry name" value="E3 ubiquitin ligase complex SCF subunit"/>
    <property type="match status" value="1"/>
</dbReference>
<dbReference type="PIRSF" id="PIRSF028729">
    <property type="entry name" value="E3_ubiquit_lig_SCF_Skp"/>
    <property type="match status" value="1"/>
</dbReference>
<protein>
    <recommendedName>
        <fullName evidence="7">E3 ubiquitin ligase complex SCF subunit</fullName>
    </recommendedName>
</protein>
<dbReference type="Gene3D" id="3.30.710.10">
    <property type="entry name" value="Potassium Channel Kv1.1, Chain A"/>
    <property type="match status" value="1"/>
</dbReference>
<dbReference type="Pfam" id="PF03931">
    <property type="entry name" value="Skp1_POZ"/>
    <property type="match status" value="1"/>
</dbReference>
<evidence type="ECO:0000256" key="3">
    <source>
        <dbReference type="PIRNR" id="PIRNR028729"/>
    </source>
</evidence>
<dbReference type="CDD" id="cd18322">
    <property type="entry name" value="BTB_POZ_SKP1"/>
    <property type="match status" value="1"/>
</dbReference>
<dbReference type="UniPathway" id="UPA00143"/>
<dbReference type="PANTHER" id="PTHR11165">
    <property type="entry name" value="SKP1"/>
    <property type="match status" value="1"/>
</dbReference>
<evidence type="ECO:0000256" key="2">
    <source>
        <dbReference type="ARBA" id="ARBA00022786"/>
    </source>
</evidence>
<dbReference type="InterPro" id="IPR016073">
    <property type="entry name" value="Skp1_comp_POZ"/>
</dbReference>
<evidence type="ECO:0008006" key="7">
    <source>
        <dbReference type="Google" id="ProtNLM"/>
    </source>
</evidence>
<evidence type="ECO:0000256" key="1">
    <source>
        <dbReference type="ARBA" id="ARBA00009993"/>
    </source>
</evidence>
<evidence type="ECO:0000259" key="5">
    <source>
        <dbReference type="Pfam" id="PF03931"/>
    </source>
</evidence>
<dbReference type="EMBL" id="HBFP01006451">
    <property type="protein sequence ID" value="CAD8820208.1"/>
    <property type="molecule type" value="Transcribed_RNA"/>
</dbReference>
<dbReference type="SUPFAM" id="SSF54695">
    <property type="entry name" value="POZ domain"/>
    <property type="match status" value="1"/>
</dbReference>
<evidence type="ECO:0000259" key="4">
    <source>
        <dbReference type="Pfam" id="PF01466"/>
    </source>
</evidence>
<dbReference type="GO" id="GO:0016567">
    <property type="term" value="P:protein ubiquitination"/>
    <property type="evidence" value="ECO:0007669"/>
    <property type="project" value="UniProtKB-UniPathway"/>
</dbReference>
<keyword evidence="2 3" id="KW-0833">Ubl conjugation pathway</keyword>
<evidence type="ECO:0000313" key="6">
    <source>
        <dbReference type="EMBL" id="CAD8820208.1"/>
    </source>
</evidence>
<dbReference type="InterPro" id="IPR016072">
    <property type="entry name" value="Skp1_comp_dimer"/>
</dbReference>
<dbReference type="GO" id="GO:0006511">
    <property type="term" value="P:ubiquitin-dependent protein catabolic process"/>
    <property type="evidence" value="ECO:0007669"/>
    <property type="project" value="InterPro"/>
</dbReference>
<dbReference type="InterPro" id="IPR001232">
    <property type="entry name" value="SKP1-like"/>
</dbReference>
<comment type="similarity">
    <text evidence="1 3">Belongs to the SKP1 family.</text>
</comment>
<dbReference type="SUPFAM" id="SSF81382">
    <property type="entry name" value="Skp1 dimerisation domain-like"/>
    <property type="match status" value="1"/>
</dbReference>
<accession>A0A7S0ZFH6</accession>
<dbReference type="AlphaFoldDB" id="A0A7S0ZFH6"/>
<dbReference type="InterPro" id="IPR016897">
    <property type="entry name" value="SKP1"/>
</dbReference>
<dbReference type="InterPro" id="IPR036296">
    <property type="entry name" value="SKP1-like_dim_sf"/>
</dbReference>
<dbReference type="Pfam" id="PF01466">
    <property type="entry name" value="Skp1"/>
    <property type="match status" value="1"/>
</dbReference>
<dbReference type="InterPro" id="IPR011333">
    <property type="entry name" value="SKP1/BTB/POZ_sf"/>
</dbReference>
<name>A0A7S0ZFH6_9RHOD</name>
<dbReference type="SMART" id="SM00512">
    <property type="entry name" value="Skp1"/>
    <property type="match status" value="1"/>
</dbReference>
<comment type="pathway">
    <text evidence="3">Protein modification; protein ubiquitination.</text>
</comment>
<gene>
    <name evidence="6" type="ORF">TOLI1172_LOCUS4599</name>
</gene>
<sequence>MTLLVENYSASDSERRVNHLICLGKMSAEGEIVKLVSSDQETFEVERGVATISNLVSHVLEDVGEDEKLIPIPNVEARILAKVIEYCRYHHQLQTNPQADEDVEKWDKEFVRVDKPTLFSLILAANYLDIQALLDLTCKTIADMIKGKSAEQIRSEFGIENDFTPEEEEEIKRENAWVEER</sequence>
<organism evidence="6">
    <name type="scientific">Timspurckia oligopyrenoides</name>
    <dbReference type="NCBI Taxonomy" id="708627"/>
    <lineage>
        <taxon>Eukaryota</taxon>
        <taxon>Rhodophyta</taxon>
        <taxon>Bangiophyceae</taxon>
        <taxon>Porphyridiales</taxon>
        <taxon>Porphyridiaceae</taxon>
        <taxon>Timspurckia</taxon>
    </lineage>
</organism>
<feature type="domain" description="SKP1 component dimerisation" evidence="4">
    <location>
        <begin position="132"/>
        <end position="177"/>
    </location>
</feature>